<gene>
    <name evidence="2" type="ORF">ERS007688_02178</name>
    <name evidence="5" type="ORF">ERS007703_03036</name>
    <name evidence="6" type="ORF">ERS007739_00080</name>
    <name evidence="4" type="ORF">ERS027646_02873</name>
    <name evidence="3" type="ORF">ERS027661_03405</name>
</gene>
<dbReference type="EMBL" id="CNGE01000589">
    <property type="protein sequence ID" value="CKT03862.1"/>
    <property type="molecule type" value="Genomic_DNA"/>
</dbReference>
<dbReference type="Proteomes" id="UP000039021">
    <property type="component" value="Unassembled WGS sequence"/>
</dbReference>
<reference evidence="5" key="1">
    <citation type="submission" date="2015-03" db="EMBL/GenBank/DDBJ databases">
        <authorList>
            <person name="Murphy D."/>
        </authorList>
    </citation>
    <scope>NUCLEOTIDE SEQUENCE [LARGE SCALE GENOMIC DNA]</scope>
    <source>
        <strain evidence="5">K00500041</strain>
    </source>
</reference>
<evidence type="ECO:0000313" key="9">
    <source>
        <dbReference type="Proteomes" id="UP000046947"/>
    </source>
</evidence>
<name>A0A0T9X388_MYCTX</name>
<dbReference type="AlphaFoldDB" id="A0A0T9X388"/>
<accession>A0A0T9X388</accession>
<organism evidence="5 7">
    <name type="scientific">Mycobacterium tuberculosis</name>
    <dbReference type="NCBI Taxonomy" id="1773"/>
    <lineage>
        <taxon>Bacteria</taxon>
        <taxon>Bacillati</taxon>
        <taxon>Actinomycetota</taxon>
        <taxon>Actinomycetes</taxon>
        <taxon>Mycobacteriales</taxon>
        <taxon>Mycobacteriaceae</taxon>
        <taxon>Mycobacterium</taxon>
        <taxon>Mycobacterium tuberculosis complex</taxon>
    </lineage>
</organism>
<evidence type="ECO:0000313" key="6">
    <source>
        <dbReference type="EMBL" id="COW79142.1"/>
    </source>
</evidence>
<dbReference type="EMBL" id="CSAE01000378">
    <property type="protein sequence ID" value="COW19931.1"/>
    <property type="molecule type" value="Genomic_DNA"/>
</dbReference>
<sequence length="308" mass="34708">MLAVIQHHQGWTPAKKAQHGVRRGAARLVVQSQRARHRDRHQVGVRDRRQIHEPRATELTGDLRRELRRQPCLAHAAGAGQGHQPVIGHQPVHLGDLRAAPHKTRQVHRKTMGHIVIGHPQRREIDTQFGMTQLHYPLRTRQIPQRVRPQVNQPCFVREAIDDQAFGHAREHRLAPMRQVTQARGPVDGRTGIVAFVAERDLPGVHAYAQPDRCEPRSLQVQRGGHGIRRAGEREDKAITLTLLDWAYAVMGGNHTRHGFVEARHGSTHVVWMGLPQPGGSLDVGQQQCHCAPWQQLAHPRSTQSHSC</sequence>
<reference evidence="7 8" key="2">
    <citation type="submission" date="2015-03" db="EMBL/GenBank/DDBJ databases">
        <authorList>
            <consortium name="Pathogen Informatics"/>
        </authorList>
    </citation>
    <scope>NUCLEOTIDE SEQUENCE [LARGE SCALE GENOMIC DNA]</scope>
    <source>
        <strain evidence="4 10">Bir 172</strain>
        <strain evidence="3 11">Bir 187</strain>
        <strain evidence="2 9">H09601792</strain>
        <strain evidence="7">K00500041</strain>
        <strain evidence="8">N09902308</strain>
    </source>
</reference>
<evidence type="ECO:0000313" key="5">
    <source>
        <dbReference type="EMBL" id="COW19931.1"/>
    </source>
</evidence>
<dbReference type="Proteomes" id="UP000049023">
    <property type="component" value="Unassembled WGS sequence"/>
</dbReference>
<protein>
    <submittedName>
        <fullName evidence="5">Uncharacterized protein</fullName>
    </submittedName>
</protein>
<reference evidence="6" key="3">
    <citation type="submission" date="2015-03" db="EMBL/GenBank/DDBJ databases">
        <authorList>
            <consortium name="Pathogen Informatics"/>
            <person name="Murphy D."/>
        </authorList>
    </citation>
    <scope>NUCLEOTIDE SEQUENCE</scope>
    <source>
        <strain evidence="6">N09902308</strain>
    </source>
</reference>
<evidence type="ECO:0000313" key="11">
    <source>
        <dbReference type="Proteomes" id="UP000049023"/>
    </source>
</evidence>
<dbReference type="Proteomes" id="UP000048948">
    <property type="component" value="Unassembled WGS sequence"/>
</dbReference>
<dbReference type="EMBL" id="CNFU01000880">
    <property type="protein sequence ID" value="CKS67932.1"/>
    <property type="molecule type" value="Genomic_DNA"/>
</dbReference>
<proteinExistence type="predicted"/>
<dbReference type="Proteomes" id="UP000046947">
    <property type="component" value="Unassembled WGS sequence"/>
</dbReference>
<evidence type="ECO:0000313" key="7">
    <source>
        <dbReference type="Proteomes" id="UP000038802"/>
    </source>
</evidence>
<dbReference type="Proteomes" id="UP000038802">
    <property type="component" value="Unassembled WGS sequence"/>
</dbReference>
<evidence type="ECO:0000313" key="10">
    <source>
        <dbReference type="Proteomes" id="UP000048948"/>
    </source>
</evidence>
<evidence type="ECO:0000313" key="8">
    <source>
        <dbReference type="Proteomes" id="UP000039021"/>
    </source>
</evidence>
<evidence type="ECO:0000313" key="2">
    <source>
        <dbReference type="EMBL" id="CFE52900.1"/>
    </source>
</evidence>
<evidence type="ECO:0000313" key="4">
    <source>
        <dbReference type="EMBL" id="CKT03862.1"/>
    </source>
</evidence>
<evidence type="ECO:0000256" key="1">
    <source>
        <dbReference type="SAM" id="MobiDB-lite"/>
    </source>
</evidence>
<evidence type="ECO:0000313" key="3">
    <source>
        <dbReference type="EMBL" id="CKS67932.1"/>
    </source>
</evidence>
<dbReference type="EMBL" id="CSBK01000016">
    <property type="protein sequence ID" value="COW79142.1"/>
    <property type="molecule type" value="Genomic_DNA"/>
</dbReference>
<dbReference type="EMBL" id="CFOH01000339">
    <property type="protein sequence ID" value="CFE52900.1"/>
    <property type="molecule type" value="Genomic_DNA"/>
</dbReference>
<feature type="region of interest" description="Disordered" evidence="1">
    <location>
        <begin position="1"/>
        <end position="22"/>
    </location>
</feature>